<feature type="coiled-coil region" evidence="1">
    <location>
        <begin position="1"/>
        <end position="28"/>
    </location>
</feature>
<accession>A0AAJ4XDK8</accession>
<dbReference type="EMBL" id="LT906468">
    <property type="protein sequence ID" value="SNV52293.1"/>
    <property type="molecule type" value="Genomic_DNA"/>
</dbReference>
<sequence>MEQALIEMAKQIAKLQEENDKLKKLVSKPKRKKKIEKVDPEYERIERVNRWMEVQYQKGFDEVLKDKDIQERLTQIKKFKPTFIPINNCRDFRPDSNTNE</sequence>
<organism evidence="2 3">
    <name type="scientific">Sphingobacterium mizutaii</name>
    <dbReference type="NCBI Taxonomy" id="1010"/>
    <lineage>
        <taxon>Bacteria</taxon>
        <taxon>Pseudomonadati</taxon>
        <taxon>Bacteroidota</taxon>
        <taxon>Sphingobacteriia</taxon>
        <taxon>Sphingobacteriales</taxon>
        <taxon>Sphingobacteriaceae</taxon>
        <taxon>Sphingobacterium</taxon>
    </lineage>
</organism>
<gene>
    <name evidence="2" type="ORF">SAMEA4412673_02653</name>
</gene>
<evidence type="ECO:0000256" key="1">
    <source>
        <dbReference type="SAM" id="Coils"/>
    </source>
</evidence>
<dbReference type="Proteomes" id="UP000215355">
    <property type="component" value="Chromosome 1"/>
</dbReference>
<dbReference type="RefSeq" id="WP_093097574.1">
    <property type="nucleotide sequence ID" value="NZ_FNGK01000001.1"/>
</dbReference>
<evidence type="ECO:0000313" key="2">
    <source>
        <dbReference type="EMBL" id="SNV52293.1"/>
    </source>
</evidence>
<proteinExistence type="predicted"/>
<keyword evidence="1" id="KW-0175">Coiled coil</keyword>
<reference evidence="2 3" key="1">
    <citation type="submission" date="2017-06" db="EMBL/GenBank/DDBJ databases">
        <authorList>
            <consortium name="Pathogen Informatics"/>
        </authorList>
    </citation>
    <scope>NUCLEOTIDE SEQUENCE [LARGE SCALE GENOMIC DNA]</scope>
    <source>
        <strain evidence="2 3">NCTC12149</strain>
    </source>
</reference>
<dbReference type="KEGG" id="smiz:4412673_02653"/>
<name>A0AAJ4XDK8_9SPHI</name>
<protein>
    <submittedName>
        <fullName evidence="2">Uncharacterized protein</fullName>
    </submittedName>
</protein>
<evidence type="ECO:0000313" key="3">
    <source>
        <dbReference type="Proteomes" id="UP000215355"/>
    </source>
</evidence>
<dbReference type="AlphaFoldDB" id="A0AAJ4XDK8"/>